<dbReference type="OrthoDB" id="3687641at2759"/>
<dbReference type="EMBL" id="KN835151">
    <property type="protein sequence ID" value="KIK47101.1"/>
    <property type="molecule type" value="Genomic_DNA"/>
</dbReference>
<comment type="pathway">
    <text evidence="1">Mycotoxin biosynthesis.</text>
</comment>
<feature type="transmembrane region" description="Helical" evidence="3">
    <location>
        <begin position="40"/>
        <end position="61"/>
    </location>
</feature>
<evidence type="ECO:0008006" key="6">
    <source>
        <dbReference type="Google" id="ProtNLM"/>
    </source>
</evidence>
<comment type="similarity">
    <text evidence="2">Belongs to the ustYa family.</text>
</comment>
<keyword evidence="3" id="KW-1133">Transmembrane helix</keyword>
<evidence type="ECO:0000256" key="3">
    <source>
        <dbReference type="SAM" id="Phobius"/>
    </source>
</evidence>
<keyword evidence="5" id="KW-1185">Reference proteome</keyword>
<dbReference type="PANTHER" id="PTHR33365">
    <property type="entry name" value="YALI0B05434P"/>
    <property type="match status" value="1"/>
</dbReference>
<reference evidence="5" key="2">
    <citation type="submission" date="2015-01" db="EMBL/GenBank/DDBJ databases">
        <title>Evolutionary Origins and Diversification of the Mycorrhizal Mutualists.</title>
        <authorList>
            <consortium name="DOE Joint Genome Institute"/>
            <consortium name="Mycorrhizal Genomics Consortium"/>
            <person name="Kohler A."/>
            <person name="Kuo A."/>
            <person name="Nagy L.G."/>
            <person name="Floudas D."/>
            <person name="Copeland A."/>
            <person name="Barry K.W."/>
            <person name="Cichocki N."/>
            <person name="Veneault-Fourrey C."/>
            <person name="LaButti K."/>
            <person name="Lindquist E.A."/>
            <person name="Lipzen A."/>
            <person name="Lundell T."/>
            <person name="Morin E."/>
            <person name="Murat C."/>
            <person name="Riley R."/>
            <person name="Ohm R."/>
            <person name="Sun H."/>
            <person name="Tunlid A."/>
            <person name="Henrissat B."/>
            <person name="Grigoriev I.V."/>
            <person name="Hibbett D.S."/>
            <person name="Martin F."/>
        </authorList>
    </citation>
    <scope>NUCLEOTIDE SEQUENCE [LARGE SCALE GENOMIC DNA]</scope>
    <source>
        <strain evidence="5">UH-Slu-Lm8-n1</strain>
    </source>
</reference>
<protein>
    <recommendedName>
        <fullName evidence="6">Tat pathway signal sequence</fullName>
    </recommendedName>
</protein>
<dbReference type="Proteomes" id="UP000054485">
    <property type="component" value="Unassembled WGS sequence"/>
</dbReference>
<dbReference type="InterPro" id="IPR021765">
    <property type="entry name" value="UstYa-like"/>
</dbReference>
<dbReference type="PANTHER" id="PTHR33365:SF4">
    <property type="entry name" value="CYCLOCHLOROTINE BIOSYNTHESIS PROTEIN O"/>
    <property type="match status" value="1"/>
</dbReference>
<evidence type="ECO:0000313" key="5">
    <source>
        <dbReference type="Proteomes" id="UP000054485"/>
    </source>
</evidence>
<evidence type="ECO:0000256" key="1">
    <source>
        <dbReference type="ARBA" id="ARBA00004685"/>
    </source>
</evidence>
<evidence type="ECO:0000313" key="4">
    <source>
        <dbReference type="EMBL" id="KIK47101.1"/>
    </source>
</evidence>
<accession>A0A0D0AZH7</accession>
<dbReference type="GO" id="GO:0043386">
    <property type="term" value="P:mycotoxin biosynthetic process"/>
    <property type="evidence" value="ECO:0007669"/>
    <property type="project" value="InterPro"/>
</dbReference>
<reference evidence="4 5" key="1">
    <citation type="submission" date="2014-04" db="EMBL/GenBank/DDBJ databases">
        <authorList>
            <consortium name="DOE Joint Genome Institute"/>
            <person name="Kuo A."/>
            <person name="Ruytinx J."/>
            <person name="Rineau F."/>
            <person name="Colpaert J."/>
            <person name="Kohler A."/>
            <person name="Nagy L.G."/>
            <person name="Floudas D."/>
            <person name="Copeland A."/>
            <person name="Barry K.W."/>
            <person name="Cichocki N."/>
            <person name="Veneault-Fourrey C."/>
            <person name="LaButti K."/>
            <person name="Lindquist E.A."/>
            <person name="Lipzen A."/>
            <person name="Lundell T."/>
            <person name="Morin E."/>
            <person name="Murat C."/>
            <person name="Sun H."/>
            <person name="Tunlid A."/>
            <person name="Henrissat B."/>
            <person name="Grigoriev I.V."/>
            <person name="Hibbett D.S."/>
            <person name="Martin F."/>
            <person name="Nordberg H.P."/>
            <person name="Cantor M.N."/>
            <person name="Hua S.X."/>
        </authorList>
    </citation>
    <scope>NUCLEOTIDE SEQUENCE [LARGE SCALE GENOMIC DNA]</scope>
    <source>
        <strain evidence="4 5">UH-Slu-Lm8-n1</strain>
    </source>
</reference>
<evidence type="ECO:0000256" key="2">
    <source>
        <dbReference type="ARBA" id="ARBA00035112"/>
    </source>
</evidence>
<gene>
    <name evidence="4" type="ORF">CY34DRAFT_799797</name>
</gene>
<dbReference type="HOGENOM" id="CLU_042941_0_2_1"/>
<dbReference type="Pfam" id="PF11807">
    <property type="entry name" value="UstYa"/>
    <property type="match status" value="1"/>
</dbReference>
<organism evidence="4 5">
    <name type="scientific">Suillus luteus UH-Slu-Lm8-n1</name>
    <dbReference type="NCBI Taxonomy" id="930992"/>
    <lineage>
        <taxon>Eukaryota</taxon>
        <taxon>Fungi</taxon>
        <taxon>Dikarya</taxon>
        <taxon>Basidiomycota</taxon>
        <taxon>Agaricomycotina</taxon>
        <taxon>Agaricomycetes</taxon>
        <taxon>Agaricomycetidae</taxon>
        <taxon>Boletales</taxon>
        <taxon>Suillineae</taxon>
        <taxon>Suillaceae</taxon>
        <taxon>Suillus</taxon>
    </lineage>
</organism>
<dbReference type="AlphaFoldDB" id="A0A0D0AZH7"/>
<name>A0A0D0AZH7_9AGAM</name>
<keyword evidence="3" id="KW-0812">Transmembrane</keyword>
<dbReference type="STRING" id="930992.A0A0D0AZH7"/>
<sequence>MGKEYSAQYSPVDEADNEDAKLLYRGTAIKPLSKSRFLHVSLWLMHGVLIFITLLFFTLWVRAPLKDDILLYSPANEAIETSIVRFNGSWDRHSPYRGSPSPDLEAAWDRVTADGRLLGMTSEQVLRAGEELTPYLARYPEEYGGKYLMTVETIHQLHCINMVRQSTWGDHYMGHDLDFVHSPDEWRIHLDHCIEMLRQVIMCRSDVTMVTYDWVEGLDDPYPSFNVPHQCRNFEKILDWVEDHRVHLPASKLVRQEGYVDLPSPP</sequence>
<dbReference type="InParanoid" id="A0A0D0AZH7"/>
<proteinExistence type="inferred from homology"/>
<keyword evidence="3" id="KW-0472">Membrane</keyword>